<evidence type="ECO:0000256" key="2">
    <source>
        <dbReference type="ARBA" id="ARBA00022741"/>
    </source>
</evidence>
<accession>A0A6J4QF17</accession>
<feature type="domain" description="ATP-grasp" evidence="5">
    <location>
        <begin position="124"/>
        <end position="324"/>
    </location>
</feature>
<protein>
    <recommendedName>
        <fullName evidence="5">ATP-grasp domain-containing protein</fullName>
    </recommendedName>
</protein>
<evidence type="ECO:0000259" key="5">
    <source>
        <dbReference type="PROSITE" id="PS50975"/>
    </source>
</evidence>
<dbReference type="PANTHER" id="PTHR43585:SF2">
    <property type="entry name" value="ATP-GRASP ENZYME FSQD"/>
    <property type="match status" value="1"/>
</dbReference>
<reference evidence="6" key="1">
    <citation type="submission" date="2020-02" db="EMBL/GenBank/DDBJ databases">
        <authorList>
            <person name="Meier V. D."/>
        </authorList>
    </citation>
    <scope>NUCLEOTIDE SEQUENCE</scope>
    <source>
        <strain evidence="6">AVDCRST_MAG66</strain>
    </source>
</reference>
<dbReference type="SUPFAM" id="SSF56059">
    <property type="entry name" value="Glutathione synthetase ATP-binding domain-like"/>
    <property type="match status" value="1"/>
</dbReference>
<evidence type="ECO:0000256" key="4">
    <source>
        <dbReference type="PROSITE-ProRule" id="PRU00409"/>
    </source>
</evidence>
<dbReference type="InterPro" id="IPR005479">
    <property type="entry name" value="CPAse_ATP-bd"/>
</dbReference>
<dbReference type="Gene3D" id="3.30.470.20">
    <property type="entry name" value="ATP-grasp fold, B domain"/>
    <property type="match status" value="1"/>
</dbReference>
<sequence length="436" mass="47181">MIGPADALVLHHHPLAPFPYHRWLADHPGEIVVLAAADVLARAGEEPPPPVRGPVRTHLLDTLDGPDEPVLERARELIRAHGLTRVLTHYEDDMERAALLRAEFGMPGGHPDDVVPFRDKLLMKHRVRGAGVEVAPHTLPRSVDEAREFAQRHGFPVVAKHRSGSGSEGLRILRDRAGLDAHLAASADGIAGGVLLLEAFVPGRMCHVDGMVVDGRTVLSWPSQYQYDLASFGSDQGARIDLTLDPDDPLTPRLLDLTERVLGALRPPGSRMGDHAFHAEIFHTPDDRLVLCEIAARAGGARVRDVLHTVFGVNHTEYTTRAQVGLPLPLLSATVAGGPLPVPRSMSGQVLMMKRPGLVRAVPAPPAEDWLADLAVHARVGDVVPAADCSSDFLLTGVGRGSTRAETERRLRELGARFVAQTEIVEIDPVDQERAS</sequence>
<proteinExistence type="predicted"/>
<dbReference type="EMBL" id="CADCUS010000551">
    <property type="protein sequence ID" value="CAA9441260.1"/>
    <property type="molecule type" value="Genomic_DNA"/>
</dbReference>
<dbReference type="Pfam" id="PF02786">
    <property type="entry name" value="CPSase_L_D2"/>
    <property type="match status" value="1"/>
</dbReference>
<dbReference type="PANTHER" id="PTHR43585">
    <property type="entry name" value="FUMIPYRROLE BIOSYNTHESIS PROTEIN C"/>
    <property type="match status" value="1"/>
</dbReference>
<keyword evidence="2 4" id="KW-0547">Nucleotide-binding</keyword>
<dbReference type="GO" id="GO:0046872">
    <property type="term" value="F:metal ion binding"/>
    <property type="evidence" value="ECO:0007669"/>
    <property type="project" value="InterPro"/>
</dbReference>
<evidence type="ECO:0000256" key="3">
    <source>
        <dbReference type="ARBA" id="ARBA00022840"/>
    </source>
</evidence>
<dbReference type="InterPro" id="IPR011761">
    <property type="entry name" value="ATP-grasp"/>
</dbReference>
<gene>
    <name evidence="6" type="ORF">AVDCRST_MAG66-4006</name>
</gene>
<dbReference type="GO" id="GO:0016874">
    <property type="term" value="F:ligase activity"/>
    <property type="evidence" value="ECO:0007669"/>
    <property type="project" value="UniProtKB-KW"/>
</dbReference>
<dbReference type="Gene3D" id="3.30.1490.20">
    <property type="entry name" value="ATP-grasp fold, A domain"/>
    <property type="match status" value="1"/>
</dbReference>
<dbReference type="AlphaFoldDB" id="A0A6J4QF17"/>
<keyword evidence="1" id="KW-0436">Ligase</keyword>
<organism evidence="6">
    <name type="scientific">uncultured Pseudonocardia sp</name>
    <dbReference type="NCBI Taxonomy" id="211455"/>
    <lineage>
        <taxon>Bacteria</taxon>
        <taxon>Bacillati</taxon>
        <taxon>Actinomycetota</taxon>
        <taxon>Actinomycetes</taxon>
        <taxon>Pseudonocardiales</taxon>
        <taxon>Pseudonocardiaceae</taxon>
        <taxon>Pseudonocardia</taxon>
        <taxon>environmental samples</taxon>
    </lineage>
</organism>
<dbReference type="Gene3D" id="3.40.50.20">
    <property type="match status" value="1"/>
</dbReference>
<dbReference type="InterPro" id="IPR052032">
    <property type="entry name" value="ATP-dep_AA_Ligase"/>
</dbReference>
<evidence type="ECO:0000313" key="6">
    <source>
        <dbReference type="EMBL" id="CAA9441260.1"/>
    </source>
</evidence>
<keyword evidence="3 4" id="KW-0067">ATP-binding</keyword>
<dbReference type="PROSITE" id="PS50975">
    <property type="entry name" value="ATP_GRASP"/>
    <property type="match status" value="1"/>
</dbReference>
<dbReference type="GO" id="GO:0005524">
    <property type="term" value="F:ATP binding"/>
    <property type="evidence" value="ECO:0007669"/>
    <property type="project" value="UniProtKB-UniRule"/>
</dbReference>
<evidence type="ECO:0000256" key="1">
    <source>
        <dbReference type="ARBA" id="ARBA00022598"/>
    </source>
</evidence>
<name>A0A6J4QF17_9PSEU</name>
<dbReference type="InterPro" id="IPR013815">
    <property type="entry name" value="ATP_grasp_subdomain_1"/>
</dbReference>